<protein>
    <submittedName>
        <fullName evidence="3">GNAT family N-acetyltransferase</fullName>
    </submittedName>
</protein>
<dbReference type="GeneID" id="82812769"/>
<proteinExistence type="predicted"/>
<dbReference type="EMBL" id="BJOD01000054">
    <property type="protein sequence ID" value="GED27952.1"/>
    <property type="molecule type" value="Genomic_DNA"/>
</dbReference>
<dbReference type="GO" id="GO:0016747">
    <property type="term" value="F:acyltransferase activity, transferring groups other than amino-acyl groups"/>
    <property type="evidence" value="ECO:0007669"/>
    <property type="project" value="InterPro"/>
</dbReference>
<accession>A0A3M8AKD3</accession>
<dbReference type="Pfam" id="PF00583">
    <property type="entry name" value="Acetyltransf_1"/>
    <property type="match status" value="1"/>
</dbReference>
<dbReference type="EMBL" id="RHHN01000063">
    <property type="protein sequence ID" value="RNB51641.1"/>
    <property type="molecule type" value="Genomic_DNA"/>
</dbReference>
<feature type="domain" description="N-acetyltransferase" evidence="1">
    <location>
        <begin position="1"/>
        <end position="141"/>
    </location>
</feature>
<dbReference type="AlphaFoldDB" id="A0A3M8AKD3"/>
<reference evidence="2 5" key="2">
    <citation type="submission" date="2019-06" db="EMBL/GenBank/DDBJ databases">
        <title>Whole genome shotgun sequence of Brevibacillus agri NBRC 15538.</title>
        <authorList>
            <person name="Hosoyama A."/>
            <person name="Uohara A."/>
            <person name="Ohji S."/>
            <person name="Ichikawa N."/>
        </authorList>
    </citation>
    <scope>NUCLEOTIDE SEQUENCE [LARGE SCALE GENOMIC DNA]</scope>
    <source>
        <strain evidence="2 5">NBRC 15538</strain>
    </source>
</reference>
<dbReference type="Proteomes" id="UP000276178">
    <property type="component" value="Unassembled WGS sequence"/>
</dbReference>
<dbReference type="InterPro" id="IPR000182">
    <property type="entry name" value="GNAT_dom"/>
</dbReference>
<evidence type="ECO:0000259" key="1">
    <source>
        <dbReference type="PROSITE" id="PS51186"/>
    </source>
</evidence>
<dbReference type="InterPro" id="IPR016181">
    <property type="entry name" value="Acyl_CoA_acyltransferase"/>
</dbReference>
<evidence type="ECO:0000313" key="2">
    <source>
        <dbReference type="EMBL" id="GED27952.1"/>
    </source>
</evidence>
<evidence type="ECO:0000313" key="5">
    <source>
        <dbReference type="Proteomes" id="UP000317180"/>
    </source>
</evidence>
<dbReference type="PROSITE" id="PS51186">
    <property type="entry name" value="GNAT"/>
    <property type="match status" value="1"/>
</dbReference>
<dbReference type="Gene3D" id="3.40.630.30">
    <property type="match status" value="1"/>
</dbReference>
<keyword evidence="3" id="KW-0808">Transferase</keyword>
<keyword evidence="5" id="KW-1185">Reference proteome</keyword>
<dbReference type="OrthoDB" id="7365228at2"/>
<dbReference type="RefSeq" id="WP_005832297.1">
    <property type="nucleotide sequence ID" value="NZ_BJOD01000054.1"/>
</dbReference>
<dbReference type="SUPFAM" id="SSF55729">
    <property type="entry name" value="Acyl-CoA N-acyltransferases (Nat)"/>
    <property type="match status" value="1"/>
</dbReference>
<evidence type="ECO:0000313" key="3">
    <source>
        <dbReference type="EMBL" id="RNB51641.1"/>
    </source>
</evidence>
<name>A0A3M8AKD3_9BACL</name>
<dbReference type="CDD" id="cd04301">
    <property type="entry name" value="NAT_SF"/>
    <property type="match status" value="1"/>
</dbReference>
<evidence type="ECO:0000313" key="4">
    <source>
        <dbReference type="Proteomes" id="UP000276178"/>
    </source>
</evidence>
<organism evidence="3 4">
    <name type="scientific">Brevibacillus agri</name>
    <dbReference type="NCBI Taxonomy" id="51101"/>
    <lineage>
        <taxon>Bacteria</taxon>
        <taxon>Bacillati</taxon>
        <taxon>Bacillota</taxon>
        <taxon>Bacilli</taxon>
        <taxon>Bacillales</taxon>
        <taxon>Paenibacillaceae</taxon>
        <taxon>Brevibacillus</taxon>
    </lineage>
</organism>
<dbReference type="Proteomes" id="UP000317180">
    <property type="component" value="Unassembled WGS sequence"/>
</dbReference>
<reference evidence="3 4" key="1">
    <citation type="submission" date="2018-10" db="EMBL/GenBank/DDBJ databases">
        <title>Phylogenomics of Brevibacillus.</title>
        <authorList>
            <person name="Dunlap C."/>
        </authorList>
    </citation>
    <scope>NUCLEOTIDE SEQUENCE [LARGE SCALE GENOMIC DNA]</scope>
    <source>
        <strain evidence="3 4">NRRL NRS 1219</strain>
    </source>
</reference>
<comment type="caution">
    <text evidence="3">The sequence shown here is derived from an EMBL/GenBank/DDBJ whole genome shotgun (WGS) entry which is preliminary data.</text>
</comment>
<gene>
    <name evidence="2" type="primary">yxbD</name>
    <name evidence="2" type="ORF">BAG01nite_40540</name>
    <name evidence="3" type="ORF">EB820_19670</name>
</gene>
<sequence length="158" mass="17300">MKIVAASELPKSVIADFFTVNWGSPQMVISSGVFRCDELDGYAVLGEDGAIQGYVSYVLEAKECEIISLDSLAENKGIGSKLLAKAEQTAREHGCLRMKLVTTNDNLHAMGFYQRRGYQLSALYVNAVQKARAIKPEIPLVADNGIPIRDEILLVKPL</sequence>